<protein>
    <submittedName>
        <fullName evidence="1">Uncharacterized protein</fullName>
    </submittedName>
</protein>
<sequence length="132" mass="14732">MHFVLILFFFSAAREGTPMAPVADMTGPIPPYRRRTNWHGRSGRAYALAIESLDRFALVDEALYLIAKGNLVLWVGSSEDLVADPMSRTRFRLALDCADRIYRVDETEDEATRLATIWDLEGAEPAAELSAA</sequence>
<name>A0ABQ5W2I5_9HYPH</name>
<accession>A0ABQ5W2I5</accession>
<gene>
    <name evidence="1" type="ORF">GCM10010862_14660</name>
</gene>
<reference evidence="2" key="1">
    <citation type="journal article" date="2019" name="Int. J. Syst. Evol. Microbiol.">
        <title>The Global Catalogue of Microorganisms (GCM) 10K type strain sequencing project: providing services to taxonomists for standard genome sequencing and annotation.</title>
        <authorList>
            <consortium name="The Broad Institute Genomics Platform"/>
            <consortium name="The Broad Institute Genome Sequencing Center for Infectious Disease"/>
            <person name="Wu L."/>
            <person name="Ma J."/>
        </authorList>
    </citation>
    <scope>NUCLEOTIDE SEQUENCE [LARGE SCALE GENOMIC DNA]</scope>
    <source>
        <strain evidence="2">NBRC 112416</strain>
    </source>
</reference>
<organism evidence="1 2">
    <name type="scientific">Devosia nitrariae</name>
    <dbReference type="NCBI Taxonomy" id="2071872"/>
    <lineage>
        <taxon>Bacteria</taxon>
        <taxon>Pseudomonadati</taxon>
        <taxon>Pseudomonadota</taxon>
        <taxon>Alphaproteobacteria</taxon>
        <taxon>Hyphomicrobiales</taxon>
        <taxon>Devosiaceae</taxon>
        <taxon>Devosia</taxon>
    </lineage>
</organism>
<proteinExistence type="predicted"/>
<dbReference type="Proteomes" id="UP001156691">
    <property type="component" value="Unassembled WGS sequence"/>
</dbReference>
<dbReference type="EMBL" id="BSNS01000007">
    <property type="protein sequence ID" value="GLQ54207.1"/>
    <property type="molecule type" value="Genomic_DNA"/>
</dbReference>
<comment type="caution">
    <text evidence="1">The sequence shown here is derived from an EMBL/GenBank/DDBJ whole genome shotgun (WGS) entry which is preliminary data.</text>
</comment>
<evidence type="ECO:0000313" key="2">
    <source>
        <dbReference type="Proteomes" id="UP001156691"/>
    </source>
</evidence>
<keyword evidence="2" id="KW-1185">Reference proteome</keyword>
<evidence type="ECO:0000313" key="1">
    <source>
        <dbReference type="EMBL" id="GLQ54207.1"/>
    </source>
</evidence>